<evidence type="ECO:0000259" key="1">
    <source>
        <dbReference type="Pfam" id="PF04492"/>
    </source>
</evidence>
<name>A0AAW7ZFP9_9FIRM</name>
<dbReference type="GO" id="GO:0006260">
    <property type="term" value="P:DNA replication"/>
    <property type="evidence" value="ECO:0007669"/>
    <property type="project" value="InterPro"/>
</dbReference>
<proteinExistence type="predicted"/>
<gene>
    <name evidence="2" type="ORF">P6N53_13150</name>
</gene>
<dbReference type="Pfam" id="PF04492">
    <property type="entry name" value="Phage_rep_O"/>
    <property type="match status" value="1"/>
</dbReference>
<dbReference type="Proteomes" id="UP001172911">
    <property type="component" value="Unassembled WGS sequence"/>
</dbReference>
<feature type="domain" description="Bacteriophage lambda Replication protein O N-terminal" evidence="1">
    <location>
        <begin position="14"/>
        <end position="98"/>
    </location>
</feature>
<dbReference type="InterPro" id="IPR006497">
    <property type="entry name" value="Phage_lambda_VrpO_N"/>
</dbReference>
<sequence>MELLCLVNGGPMLTRLSNELYTAIMQANFSKRQRKILDLVIRMSYGCGKKFALLRPMNFELVGIHKTDIGQELEHLSRAGVLFIDDERITLNKDYEQWQVGLASSFCNGGKEWKVSDH</sequence>
<reference evidence="2" key="2">
    <citation type="submission" date="2023-03" db="EMBL/GenBank/DDBJ databases">
        <authorList>
            <person name="Zhang Z."/>
        </authorList>
    </citation>
    <scope>NUCLEOTIDE SEQUENCE</scope>
    <source>
        <strain evidence="2">DSA</strain>
    </source>
</reference>
<keyword evidence="3" id="KW-1185">Reference proteome</keyword>
<dbReference type="Gene3D" id="1.10.10.10">
    <property type="entry name" value="Winged helix-like DNA-binding domain superfamily/Winged helix DNA-binding domain"/>
    <property type="match status" value="1"/>
</dbReference>
<dbReference type="InterPro" id="IPR036388">
    <property type="entry name" value="WH-like_DNA-bd_sf"/>
</dbReference>
<protein>
    <submittedName>
        <fullName evidence="2">Replication protein</fullName>
    </submittedName>
</protein>
<reference evidence="2" key="1">
    <citation type="journal article" date="2023" name="J. Hazard. Mater.">
        <title>Anaerobic biodegradation of pyrene and benzo[a]pyrene by a new sulfate-reducing Desulforamulus aquiferis strain DSA.</title>
        <authorList>
            <person name="Zhang Z."/>
            <person name="Sun J."/>
            <person name="Gong X."/>
            <person name="Wang C."/>
            <person name="Wang H."/>
        </authorList>
    </citation>
    <scope>NUCLEOTIDE SEQUENCE</scope>
    <source>
        <strain evidence="2">DSA</strain>
    </source>
</reference>
<accession>A0AAW7ZFP9</accession>
<evidence type="ECO:0000313" key="2">
    <source>
        <dbReference type="EMBL" id="MDO7788171.1"/>
    </source>
</evidence>
<organism evidence="2 3">
    <name type="scientific">Desulforamulus aquiferis</name>
    <dbReference type="NCBI Taxonomy" id="1397668"/>
    <lineage>
        <taxon>Bacteria</taxon>
        <taxon>Bacillati</taxon>
        <taxon>Bacillota</taxon>
        <taxon>Clostridia</taxon>
        <taxon>Eubacteriales</taxon>
        <taxon>Peptococcaceae</taxon>
        <taxon>Desulforamulus</taxon>
    </lineage>
</organism>
<dbReference type="EMBL" id="JARPTC010000019">
    <property type="protein sequence ID" value="MDO7788171.1"/>
    <property type="molecule type" value="Genomic_DNA"/>
</dbReference>
<comment type="caution">
    <text evidence="2">The sequence shown here is derived from an EMBL/GenBank/DDBJ whole genome shotgun (WGS) entry which is preliminary data.</text>
</comment>
<evidence type="ECO:0000313" key="3">
    <source>
        <dbReference type="Proteomes" id="UP001172911"/>
    </source>
</evidence>
<dbReference type="AlphaFoldDB" id="A0AAW7ZFP9"/>